<name>F0V788_NEOCL</name>
<dbReference type="eggNOG" id="ENOG502QZSA">
    <property type="taxonomic scope" value="Eukaryota"/>
</dbReference>
<evidence type="ECO:0000256" key="4">
    <source>
        <dbReference type="SAM" id="Coils"/>
    </source>
</evidence>
<dbReference type="InParanoid" id="F0V788"/>
<feature type="domain" description="EF-hand" evidence="6">
    <location>
        <begin position="130"/>
        <end position="165"/>
    </location>
</feature>
<feature type="coiled-coil region" evidence="4">
    <location>
        <begin position="229"/>
        <end position="256"/>
    </location>
</feature>
<evidence type="ECO:0000313" key="7">
    <source>
        <dbReference type="EMBL" id="CBZ49579.1"/>
    </source>
</evidence>
<feature type="domain" description="EF-hand" evidence="6">
    <location>
        <begin position="72"/>
        <end position="107"/>
    </location>
</feature>
<dbReference type="InterPro" id="IPR011992">
    <property type="entry name" value="EF-hand-dom_pair"/>
</dbReference>
<evidence type="ECO:0000256" key="3">
    <source>
        <dbReference type="ARBA" id="ARBA00022837"/>
    </source>
</evidence>
<dbReference type="PROSITE" id="PS00018">
    <property type="entry name" value="EF_HAND_1"/>
    <property type="match status" value="1"/>
</dbReference>
<dbReference type="RefSeq" id="XP_003879614.1">
    <property type="nucleotide sequence ID" value="XM_003879565.1"/>
</dbReference>
<dbReference type="InterPro" id="IPR018247">
    <property type="entry name" value="EF_Hand_1_Ca_BS"/>
</dbReference>
<keyword evidence="2" id="KW-0677">Repeat</keyword>
<dbReference type="EMBL" id="FR823380">
    <property type="protein sequence ID" value="CBZ49579.1"/>
    <property type="molecule type" value="Genomic_DNA"/>
</dbReference>
<dbReference type="GO" id="GO:0005509">
    <property type="term" value="F:calcium ion binding"/>
    <property type="evidence" value="ECO:0007669"/>
    <property type="project" value="InterPro"/>
</dbReference>
<dbReference type="Gene3D" id="1.10.238.10">
    <property type="entry name" value="EF-hand"/>
    <property type="match status" value="2"/>
</dbReference>
<proteinExistence type="predicted"/>
<organism evidence="7 8">
    <name type="scientific">Neospora caninum (strain Liverpool)</name>
    <dbReference type="NCBI Taxonomy" id="572307"/>
    <lineage>
        <taxon>Eukaryota</taxon>
        <taxon>Sar</taxon>
        <taxon>Alveolata</taxon>
        <taxon>Apicomplexa</taxon>
        <taxon>Conoidasida</taxon>
        <taxon>Coccidia</taxon>
        <taxon>Eucoccidiorida</taxon>
        <taxon>Eimeriorina</taxon>
        <taxon>Sarcocystidae</taxon>
        <taxon>Neospora</taxon>
    </lineage>
</organism>
<dbReference type="AlphaFoldDB" id="F0V788"/>
<protein>
    <submittedName>
        <fullName evidence="7">Putative EF hand domain-containing protein</fullName>
    </submittedName>
</protein>
<dbReference type="PROSITE" id="PS50222">
    <property type="entry name" value="EF_HAND_2"/>
    <property type="match status" value="3"/>
</dbReference>
<dbReference type="Pfam" id="PF13202">
    <property type="entry name" value="EF-hand_5"/>
    <property type="match status" value="2"/>
</dbReference>
<reference evidence="8" key="1">
    <citation type="journal article" date="2012" name="PLoS Pathog.">
        <title>Comparative genomics of the apicomplexan parasites Toxoplasma gondii and Neospora caninum: Coccidia differing in host range and transmission strategy.</title>
        <authorList>
            <person name="Reid A.J."/>
            <person name="Vermont S.J."/>
            <person name="Cotton J.A."/>
            <person name="Harris D."/>
            <person name="Hill-Cawthorne G.A."/>
            <person name="Konen-Waisman S."/>
            <person name="Latham S.M."/>
            <person name="Mourier T."/>
            <person name="Norton R."/>
            <person name="Quail M.A."/>
            <person name="Sanders M."/>
            <person name="Shanmugam D."/>
            <person name="Sohal A."/>
            <person name="Wasmuth J.D."/>
            <person name="Brunk B."/>
            <person name="Grigg M.E."/>
            <person name="Howard J.C."/>
            <person name="Parkinson J."/>
            <person name="Roos D.S."/>
            <person name="Trees A.J."/>
            <person name="Berriman M."/>
            <person name="Pain A."/>
            <person name="Wastling J.M."/>
        </authorList>
    </citation>
    <scope>NUCLEOTIDE SEQUENCE [LARGE SCALE GENOMIC DNA]</scope>
    <source>
        <strain evidence="8">Liverpool</strain>
    </source>
</reference>
<feature type="domain" description="EF-hand" evidence="6">
    <location>
        <begin position="321"/>
        <end position="348"/>
    </location>
</feature>
<feature type="region of interest" description="Disordered" evidence="5">
    <location>
        <begin position="1"/>
        <end position="24"/>
    </location>
</feature>
<dbReference type="OrthoDB" id="329732at2759"/>
<accession>F0V788</accession>
<dbReference type="SMART" id="SM00054">
    <property type="entry name" value="EFh"/>
    <property type="match status" value="4"/>
</dbReference>
<dbReference type="Proteomes" id="UP000007494">
    <property type="component" value="Chromosome Ia"/>
</dbReference>
<keyword evidence="3" id="KW-0106">Calcium</keyword>
<feature type="compositionally biased region" description="Polar residues" evidence="5">
    <location>
        <begin position="8"/>
        <end position="24"/>
    </location>
</feature>
<dbReference type="SUPFAM" id="SSF47473">
    <property type="entry name" value="EF-hand"/>
    <property type="match status" value="1"/>
</dbReference>
<dbReference type="VEuPathDB" id="ToxoDB:NCLIV_000730"/>
<keyword evidence="8" id="KW-1185">Reference proteome</keyword>
<evidence type="ECO:0000256" key="1">
    <source>
        <dbReference type="ARBA" id="ARBA00022723"/>
    </source>
</evidence>
<evidence type="ECO:0000313" key="8">
    <source>
        <dbReference type="Proteomes" id="UP000007494"/>
    </source>
</evidence>
<evidence type="ECO:0000256" key="5">
    <source>
        <dbReference type="SAM" id="MobiDB-lite"/>
    </source>
</evidence>
<dbReference type="InterPro" id="IPR002048">
    <property type="entry name" value="EF_hand_dom"/>
</dbReference>
<evidence type="ECO:0000259" key="6">
    <source>
        <dbReference type="PROSITE" id="PS50222"/>
    </source>
</evidence>
<keyword evidence="1" id="KW-0479">Metal-binding</keyword>
<keyword evidence="4" id="KW-0175">Coiled coil</keyword>
<dbReference type="GeneID" id="13445707"/>
<dbReference type="OMA" id="CEFAGRS"/>
<sequence>MNEKLSPQEGSSETQSHSARATLGRQGSTASSGLFLGQGSCEFAGRSLAGECGVSLASVLVGSDGPGTDHHQEASPVFFFFGKVDKNQDGVIDVREAVRMLNALLKEISSPEDNISTLSSGHWLSVASSYDRAFVAEIVGLFDEDGDGVLHLGEFAALLLSVHAKSLGQAALLAMSMKHRDGDDRATANFSDIFTAGFPSAHGKRTYKNPSSRTTPGRLSRHEVKLAIRSVLQQQYAEAEHEVAEHLERLERVERANGPSVATDEARRRRIQELFTFRALSEKGFDARISRGDKDGDELYDLLELIGVLESELHHLGASWMFAYFDRDGDGRLSMAEARTIAEEATVWTVSDDRGRAVSTGIGLPAVGEKSRYYRTDPDTQWSVKPDDICTLCWILDANKDQFVTFDEFSFFVHNEDIVALGLRAMLKRDRDVVQF</sequence>
<dbReference type="InterPro" id="IPR039647">
    <property type="entry name" value="EF_hand_pair_protein_CML-like"/>
</dbReference>
<gene>
    <name evidence="7" type="ORF">NCLIV_000730</name>
</gene>
<dbReference type="PANTHER" id="PTHR10891">
    <property type="entry name" value="EF-HAND CALCIUM-BINDING DOMAIN CONTAINING PROTEIN"/>
    <property type="match status" value="1"/>
</dbReference>
<evidence type="ECO:0000256" key="2">
    <source>
        <dbReference type="ARBA" id="ARBA00022737"/>
    </source>
</evidence>